<dbReference type="EMBL" id="MFGC01000003">
    <property type="protein sequence ID" value="OGF28972.1"/>
    <property type="molecule type" value="Genomic_DNA"/>
</dbReference>
<name>A0A1F5SQL5_9BACT</name>
<accession>A0A1F5SQL5</accession>
<dbReference type="Pfam" id="PF18924">
    <property type="entry name" value="DUF5674"/>
    <property type="match status" value="1"/>
</dbReference>
<gene>
    <name evidence="1" type="ORF">A2242_01030</name>
</gene>
<evidence type="ECO:0000313" key="1">
    <source>
        <dbReference type="EMBL" id="OGF28972.1"/>
    </source>
</evidence>
<comment type="caution">
    <text evidence="1">The sequence shown here is derived from an EMBL/GenBank/DDBJ whole genome shotgun (WGS) entry which is preliminary data.</text>
</comment>
<dbReference type="InterPro" id="IPR043731">
    <property type="entry name" value="DUF5674"/>
</dbReference>
<dbReference type="Proteomes" id="UP000178925">
    <property type="component" value="Unassembled WGS sequence"/>
</dbReference>
<dbReference type="AlphaFoldDB" id="A0A1F5SQL5"/>
<proteinExistence type="predicted"/>
<sequence>MKIVTKKITRSELQSMAEAILGDMVKAVVDVEKRIMAVGGEMHADMEQLLISNGSQQHDIWGINLYPNDYKDNFIEYTSLINIRPQQGNRSMDLQNQSVRDRIKEIVTSFIA</sequence>
<dbReference type="STRING" id="1797995.A2242_01030"/>
<organism evidence="1 2">
    <name type="scientific">Candidatus Falkowbacteria bacterium RIFOXYA2_FULL_47_9</name>
    <dbReference type="NCBI Taxonomy" id="1797995"/>
    <lineage>
        <taxon>Bacteria</taxon>
        <taxon>Candidatus Falkowiibacteriota</taxon>
    </lineage>
</organism>
<reference evidence="1 2" key="1">
    <citation type="journal article" date="2016" name="Nat. Commun.">
        <title>Thousands of microbial genomes shed light on interconnected biogeochemical processes in an aquifer system.</title>
        <authorList>
            <person name="Anantharaman K."/>
            <person name="Brown C.T."/>
            <person name="Hug L.A."/>
            <person name="Sharon I."/>
            <person name="Castelle C.J."/>
            <person name="Probst A.J."/>
            <person name="Thomas B.C."/>
            <person name="Singh A."/>
            <person name="Wilkins M.J."/>
            <person name="Karaoz U."/>
            <person name="Brodie E.L."/>
            <person name="Williams K.H."/>
            <person name="Hubbard S.S."/>
            <person name="Banfield J.F."/>
        </authorList>
    </citation>
    <scope>NUCLEOTIDE SEQUENCE [LARGE SCALE GENOMIC DNA]</scope>
</reference>
<protein>
    <submittedName>
        <fullName evidence="1">Uncharacterized protein</fullName>
    </submittedName>
</protein>
<evidence type="ECO:0000313" key="2">
    <source>
        <dbReference type="Proteomes" id="UP000178925"/>
    </source>
</evidence>